<evidence type="ECO:0000313" key="2">
    <source>
        <dbReference type="EMBL" id="QRN52412.1"/>
    </source>
</evidence>
<accession>A0ABX7GPT3</accession>
<feature type="domain" description="DNA primase/polymerase bifunctional N-terminal" evidence="1">
    <location>
        <begin position="11"/>
        <end position="183"/>
    </location>
</feature>
<protein>
    <submittedName>
        <fullName evidence="2">DUF3987 domain-containing protein</fullName>
    </submittedName>
</protein>
<dbReference type="Pfam" id="PF13148">
    <property type="entry name" value="DUF3987"/>
    <property type="match status" value="1"/>
</dbReference>
<dbReference type="InterPro" id="IPR015330">
    <property type="entry name" value="DNA_primase/pol_bifunc_N"/>
</dbReference>
<dbReference type="SMART" id="SM00943">
    <property type="entry name" value="Prim-Pol"/>
    <property type="match status" value="1"/>
</dbReference>
<dbReference type="Pfam" id="PF09250">
    <property type="entry name" value="Prim-Pol"/>
    <property type="match status" value="1"/>
</dbReference>
<dbReference type="InterPro" id="IPR025048">
    <property type="entry name" value="DUF3987"/>
</dbReference>
<dbReference type="EMBL" id="CP064030">
    <property type="protein sequence ID" value="QRN52412.1"/>
    <property type="molecule type" value="Genomic_DNA"/>
</dbReference>
<keyword evidence="3" id="KW-1185">Reference proteome</keyword>
<reference evidence="2 3" key="1">
    <citation type="submission" date="2020-10" db="EMBL/GenBank/DDBJ databases">
        <title>Phylogeny of dyella-like bacteria.</title>
        <authorList>
            <person name="Fu J."/>
        </authorList>
    </citation>
    <scope>NUCLEOTIDE SEQUENCE [LARGE SCALE GENOMIC DNA]</scope>
    <source>
        <strain evidence="2 3">DHOB09</strain>
    </source>
</reference>
<evidence type="ECO:0000259" key="1">
    <source>
        <dbReference type="SMART" id="SM00943"/>
    </source>
</evidence>
<evidence type="ECO:0000313" key="3">
    <source>
        <dbReference type="Proteomes" id="UP000663181"/>
    </source>
</evidence>
<dbReference type="SUPFAM" id="SSF56747">
    <property type="entry name" value="Prim-pol domain"/>
    <property type="match status" value="1"/>
</dbReference>
<proteinExistence type="predicted"/>
<dbReference type="Proteomes" id="UP000663181">
    <property type="component" value="Chromosome"/>
</dbReference>
<sequence>MSAPNNTVEHAQKYIGLGWGLCSIPPGTKGPTDAGWNEPRNVIKTPWQAMSIVGARARHGIGLVHAASGTCAIDVDDLPAFELCLAELGLDVAEIFAGAPRIIGKPGRDKAVFKLPPGEFSVKKIVWPPRAPGEKPVTVFELRAGAVQDVLPPSIHPDTHEPYRWREGHAPWDTSIPELPAPIVAMWQAWDSIKPQLMAACPWAPKEEKAAAPKPRTRSSGDHDDVIGQFNQAHDVIAILENNGYVRKGKRWLSPTSSSKLAGVGVFDDRTHCYSHHASDPLNDGHAHDAFGVFCILSHNGDFTAAVKDAAELLGLREKWPPEAVQMVEPMPDSFFEGSRKRKAAPANVDPVPDRHAATPGVVERIEAMGVPSELLRVPGVLGEVVDMTNRTAPYPQPILSVQAALALGSVVLGRRYVSTRDNFTSLYFVNVAKSGMGKNHARTVIERTLETSGLDSLIGPPDFTSQPAVMSAMMRSPCSISIMDEFGDMLAYAGAKGNAQKGMVITTLKELWGKLDGTHRPAQYSEEGLKQKDRDAREQRIVRKPALSLLGMATPGQFYGALNVSAIEGGFLNRLIIAEATGPRTLPRKADKLEIPASVLAWCKMARSERGGGNLATMDTASMEPATTVVEFTRDAEALLLAYAEKIIHDQNTLEKESEALAEMVSRSQEKAMRLGVILACSVNIERPVITADVIRWAIAYVQWTTEKTIDAVQRHMTTSPFGELYKTILALFEGTDDRGLTDREIAQRSRTWRGTDPNTRERLLKAMRADGHIDLVETTGRTGQKRKAWTIAKYVSAPLDVSTP</sequence>
<organism evidence="2 3">
    <name type="scientific">Dyella caseinilytica</name>
    <dbReference type="NCBI Taxonomy" id="1849581"/>
    <lineage>
        <taxon>Bacteria</taxon>
        <taxon>Pseudomonadati</taxon>
        <taxon>Pseudomonadota</taxon>
        <taxon>Gammaproteobacteria</taxon>
        <taxon>Lysobacterales</taxon>
        <taxon>Rhodanobacteraceae</taxon>
        <taxon>Dyella</taxon>
    </lineage>
</organism>
<name>A0ABX7GPT3_9GAMM</name>
<gene>
    <name evidence="2" type="ORF">ISN74_13095</name>
</gene>
<dbReference type="RefSeq" id="WP_188799660.1">
    <property type="nucleotide sequence ID" value="NZ_BMIZ01000002.1"/>
</dbReference>